<organism evidence="11 12">
    <name type="scientific">Nocardia colli</name>
    <dbReference type="NCBI Taxonomy" id="2545717"/>
    <lineage>
        <taxon>Bacteria</taxon>
        <taxon>Bacillati</taxon>
        <taxon>Actinomycetota</taxon>
        <taxon>Actinomycetes</taxon>
        <taxon>Mycobacteriales</taxon>
        <taxon>Nocardiaceae</taxon>
        <taxon>Nocardia</taxon>
    </lineage>
</organism>
<reference evidence="11 12" key="1">
    <citation type="submission" date="2019-09" db="EMBL/GenBank/DDBJ databases">
        <authorList>
            <person name="Wang X."/>
        </authorList>
    </citation>
    <scope>NUCLEOTIDE SEQUENCE [LARGE SCALE GENOMIC DNA]</scope>
    <source>
        <strain evidence="11 12">CICC 11023</strain>
    </source>
</reference>
<keyword evidence="9" id="KW-0812">Transmembrane</keyword>
<evidence type="ECO:0000313" key="11">
    <source>
        <dbReference type="EMBL" id="KAA8890413.1"/>
    </source>
</evidence>
<comment type="catalytic activity">
    <reaction evidence="1">
        <text>ATP + protein L-histidine = ADP + protein N-phospho-L-histidine.</text>
        <dbReference type="EC" id="2.7.13.3"/>
    </reaction>
</comment>
<keyword evidence="4" id="KW-0808">Transferase</keyword>
<keyword evidence="8" id="KW-0902">Two-component regulatory system</keyword>
<evidence type="ECO:0000256" key="1">
    <source>
        <dbReference type="ARBA" id="ARBA00000085"/>
    </source>
</evidence>
<dbReference type="GO" id="GO:0016020">
    <property type="term" value="C:membrane"/>
    <property type="evidence" value="ECO:0007669"/>
    <property type="project" value="InterPro"/>
</dbReference>
<dbReference type="PANTHER" id="PTHR24421">
    <property type="entry name" value="NITRATE/NITRITE SENSOR PROTEIN NARX-RELATED"/>
    <property type="match status" value="1"/>
</dbReference>
<name>A0A5N0EN61_9NOCA</name>
<dbReference type="InterPro" id="IPR050482">
    <property type="entry name" value="Sensor_HK_TwoCompSys"/>
</dbReference>
<keyword evidence="9" id="KW-1133">Transmembrane helix</keyword>
<evidence type="ECO:0000259" key="10">
    <source>
        <dbReference type="Pfam" id="PF07730"/>
    </source>
</evidence>
<proteinExistence type="predicted"/>
<evidence type="ECO:0000256" key="7">
    <source>
        <dbReference type="ARBA" id="ARBA00022840"/>
    </source>
</evidence>
<protein>
    <recommendedName>
        <fullName evidence="2">histidine kinase</fullName>
        <ecNumber evidence="2">2.7.13.3</ecNumber>
    </recommendedName>
</protein>
<evidence type="ECO:0000313" key="12">
    <source>
        <dbReference type="Proteomes" id="UP000323876"/>
    </source>
</evidence>
<dbReference type="InterPro" id="IPR011712">
    <property type="entry name" value="Sig_transdc_His_kin_sub3_dim/P"/>
</dbReference>
<dbReference type="EC" id="2.7.13.3" evidence="2"/>
<dbReference type="OrthoDB" id="227596at2"/>
<evidence type="ECO:0000256" key="6">
    <source>
        <dbReference type="ARBA" id="ARBA00022777"/>
    </source>
</evidence>
<keyword evidence="6" id="KW-0418">Kinase</keyword>
<evidence type="ECO:0000256" key="9">
    <source>
        <dbReference type="SAM" id="Phobius"/>
    </source>
</evidence>
<evidence type="ECO:0000256" key="4">
    <source>
        <dbReference type="ARBA" id="ARBA00022679"/>
    </source>
</evidence>
<dbReference type="RefSeq" id="WP_150400324.1">
    <property type="nucleotide sequence ID" value="NZ_VXLC01000001.1"/>
</dbReference>
<keyword evidence="9" id="KW-0472">Membrane</keyword>
<dbReference type="CDD" id="cd16917">
    <property type="entry name" value="HATPase_UhpB-NarQ-NarX-like"/>
    <property type="match status" value="1"/>
</dbReference>
<dbReference type="AlphaFoldDB" id="A0A5N0EN61"/>
<evidence type="ECO:0000256" key="2">
    <source>
        <dbReference type="ARBA" id="ARBA00012438"/>
    </source>
</evidence>
<feature type="domain" description="Signal transduction histidine kinase subgroup 3 dimerisation and phosphoacceptor" evidence="10">
    <location>
        <begin position="182"/>
        <end position="247"/>
    </location>
</feature>
<evidence type="ECO:0000256" key="3">
    <source>
        <dbReference type="ARBA" id="ARBA00022553"/>
    </source>
</evidence>
<dbReference type="EMBL" id="VXLC01000001">
    <property type="protein sequence ID" value="KAA8890413.1"/>
    <property type="molecule type" value="Genomic_DNA"/>
</dbReference>
<feature type="transmembrane region" description="Helical" evidence="9">
    <location>
        <begin position="132"/>
        <end position="149"/>
    </location>
</feature>
<dbReference type="Proteomes" id="UP000323876">
    <property type="component" value="Unassembled WGS sequence"/>
</dbReference>
<sequence>MPAGAYIAPTTPNRLLRLAGVVAMVVLLRDDQLARRGIPVLVMVGIAGLALLVWAVGPMGRPWVSGSVLGVMAVFSGLTVAQVGGSLVPLLAAAFASVAVVQHSIAFGALIIGVEVIAVGVSSVAAHHTPSAYLGLLAGVVLVALMGLSRRQFRVTAEQNRLLVEQSREIRAERDRAATLAERGRIAREVHDVLAHTLGGLVLQLDAADALLEAGETERAADKVRASRELAASGLDDARQVVGALRAERIDLPVEFERLATEHRNAGGRVTMHLSGDAEQLGEQVRVALLRGAQESLTNARKHAPGTEVELRLSIDAEQVELVASNPLSDRLGLLSASGMGAGLLGMRERIGALGGTAEAGKAGDRWTVRMTVPQR</sequence>
<dbReference type="Pfam" id="PF07730">
    <property type="entry name" value="HisKA_3"/>
    <property type="match status" value="1"/>
</dbReference>
<gene>
    <name evidence="11" type="ORF">F3087_03760</name>
</gene>
<evidence type="ECO:0000256" key="5">
    <source>
        <dbReference type="ARBA" id="ARBA00022741"/>
    </source>
</evidence>
<dbReference type="GO" id="GO:0046983">
    <property type="term" value="F:protein dimerization activity"/>
    <property type="evidence" value="ECO:0007669"/>
    <property type="project" value="InterPro"/>
</dbReference>
<feature type="transmembrane region" description="Helical" evidence="9">
    <location>
        <begin position="105"/>
        <end position="126"/>
    </location>
</feature>
<dbReference type="Gene3D" id="1.20.5.1930">
    <property type="match status" value="1"/>
</dbReference>
<feature type="transmembrane region" description="Helical" evidence="9">
    <location>
        <begin position="69"/>
        <end position="93"/>
    </location>
</feature>
<keyword evidence="3" id="KW-0597">Phosphoprotein</keyword>
<dbReference type="SUPFAM" id="SSF55874">
    <property type="entry name" value="ATPase domain of HSP90 chaperone/DNA topoisomerase II/histidine kinase"/>
    <property type="match status" value="1"/>
</dbReference>
<keyword evidence="12" id="KW-1185">Reference proteome</keyword>
<feature type="transmembrane region" description="Helical" evidence="9">
    <location>
        <begin position="40"/>
        <end position="57"/>
    </location>
</feature>
<dbReference type="GO" id="GO:0000155">
    <property type="term" value="F:phosphorelay sensor kinase activity"/>
    <property type="evidence" value="ECO:0007669"/>
    <property type="project" value="InterPro"/>
</dbReference>
<accession>A0A5N0EN61</accession>
<dbReference type="PANTHER" id="PTHR24421:SF10">
    <property type="entry name" value="NITRATE_NITRITE SENSOR PROTEIN NARQ"/>
    <property type="match status" value="1"/>
</dbReference>
<dbReference type="GO" id="GO:0005524">
    <property type="term" value="F:ATP binding"/>
    <property type="evidence" value="ECO:0007669"/>
    <property type="project" value="UniProtKB-KW"/>
</dbReference>
<keyword evidence="7" id="KW-0067">ATP-binding</keyword>
<comment type="caution">
    <text evidence="11">The sequence shown here is derived from an EMBL/GenBank/DDBJ whole genome shotgun (WGS) entry which is preliminary data.</text>
</comment>
<evidence type="ECO:0000256" key="8">
    <source>
        <dbReference type="ARBA" id="ARBA00023012"/>
    </source>
</evidence>
<dbReference type="InterPro" id="IPR036890">
    <property type="entry name" value="HATPase_C_sf"/>
</dbReference>
<keyword evidence="5" id="KW-0547">Nucleotide-binding</keyword>
<dbReference type="Gene3D" id="3.30.565.10">
    <property type="entry name" value="Histidine kinase-like ATPase, C-terminal domain"/>
    <property type="match status" value="1"/>
</dbReference>